<gene>
    <name evidence="1" type="ORF">CO073_00490</name>
</gene>
<name>A0A2M8DSB1_9BACT</name>
<protein>
    <recommendedName>
        <fullName evidence="3">Type II toxin-antitoxin system ParD family antitoxin</fullName>
    </recommendedName>
</protein>
<dbReference type="EMBL" id="PFSY01000023">
    <property type="protein sequence ID" value="PJC02251.1"/>
    <property type="molecule type" value="Genomic_DNA"/>
</dbReference>
<accession>A0A2M8DSB1</accession>
<dbReference type="AlphaFoldDB" id="A0A2M8DSB1"/>
<comment type="caution">
    <text evidence="1">The sequence shown here is derived from an EMBL/GenBank/DDBJ whole genome shotgun (WGS) entry which is preliminary data.</text>
</comment>
<dbReference type="SUPFAM" id="SSF47598">
    <property type="entry name" value="Ribbon-helix-helix"/>
    <property type="match status" value="1"/>
</dbReference>
<organism evidence="1 2">
    <name type="scientific">Candidatus Komeilibacteria bacterium CG_4_9_14_0_8_um_filter_36_9</name>
    <dbReference type="NCBI Taxonomy" id="1974473"/>
    <lineage>
        <taxon>Bacteria</taxon>
        <taxon>Candidatus Komeiliibacteriota</taxon>
    </lineage>
</organism>
<sequence>MAKTVKTAVKTGSYASTSEFFRDLLRDWQKSKLLAELNESRLEIASGKGKVLNSLKSLR</sequence>
<proteinExistence type="predicted"/>
<dbReference type="InterPro" id="IPR038296">
    <property type="entry name" value="ParD_sf"/>
</dbReference>
<evidence type="ECO:0000313" key="1">
    <source>
        <dbReference type="EMBL" id="PJC02251.1"/>
    </source>
</evidence>
<dbReference type="GO" id="GO:0006355">
    <property type="term" value="P:regulation of DNA-templated transcription"/>
    <property type="evidence" value="ECO:0007669"/>
    <property type="project" value="InterPro"/>
</dbReference>
<reference evidence="2" key="1">
    <citation type="submission" date="2017-09" db="EMBL/GenBank/DDBJ databases">
        <title>Depth-based differentiation of microbial function through sediment-hosted aquifers and enrichment of novel symbionts in the deep terrestrial subsurface.</title>
        <authorList>
            <person name="Probst A.J."/>
            <person name="Ladd B."/>
            <person name="Jarett J.K."/>
            <person name="Geller-Mcgrath D.E."/>
            <person name="Sieber C.M.K."/>
            <person name="Emerson J.B."/>
            <person name="Anantharaman K."/>
            <person name="Thomas B.C."/>
            <person name="Malmstrom R."/>
            <person name="Stieglmeier M."/>
            <person name="Klingl A."/>
            <person name="Woyke T."/>
            <person name="Ryan C.M."/>
            <person name="Banfield J.F."/>
        </authorList>
    </citation>
    <scope>NUCLEOTIDE SEQUENCE [LARGE SCALE GENOMIC DNA]</scope>
</reference>
<evidence type="ECO:0008006" key="3">
    <source>
        <dbReference type="Google" id="ProtNLM"/>
    </source>
</evidence>
<evidence type="ECO:0000313" key="2">
    <source>
        <dbReference type="Proteomes" id="UP000230136"/>
    </source>
</evidence>
<dbReference type="InterPro" id="IPR010985">
    <property type="entry name" value="Ribbon_hlx_hlx"/>
</dbReference>
<dbReference type="Proteomes" id="UP000230136">
    <property type="component" value="Unassembled WGS sequence"/>
</dbReference>
<dbReference type="Gene3D" id="6.10.10.120">
    <property type="entry name" value="Antitoxin ParD1-like"/>
    <property type="match status" value="1"/>
</dbReference>